<name>A0A845UCL9_9PROT</name>
<accession>A0A845UCL9</accession>
<comment type="caution">
    <text evidence="1">The sequence shown here is derived from an EMBL/GenBank/DDBJ whole genome shotgun (WGS) entry which is preliminary data.</text>
</comment>
<protein>
    <submittedName>
        <fullName evidence="1">Uncharacterized protein</fullName>
    </submittedName>
</protein>
<reference evidence="1" key="1">
    <citation type="submission" date="2019-11" db="EMBL/GenBank/DDBJ databases">
        <title>Acidithiobacillus ferrianus sp. nov.: a facultatively anaerobic and extremely acidophilic chemolithoautotroph.</title>
        <authorList>
            <person name="Norris P.R."/>
            <person name="Falagan C."/>
            <person name="Moya-Beltran A."/>
            <person name="Castro M."/>
            <person name="Quatrini R."/>
            <person name="Johnson D.B."/>
        </authorList>
    </citation>
    <scope>NUCLEOTIDE SEQUENCE [LARGE SCALE GENOMIC DNA]</scope>
    <source>
        <strain evidence="1">MG</strain>
    </source>
</reference>
<proteinExistence type="predicted"/>
<dbReference type="EMBL" id="WNJL01000050">
    <property type="protein sequence ID" value="NDU43899.1"/>
    <property type="molecule type" value="Genomic_DNA"/>
</dbReference>
<organism evidence="1">
    <name type="scientific">Acidithiobacillus ferrianus</name>
    <dbReference type="NCBI Taxonomy" id="2678518"/>
    <lineage>
        <taxon>Bacteria</taxon>
        <taxon>Pseudomonadati</taxon>
        <taxon>Pseudomonadota</taxon>
        <taxon>Acidithiobacillia</taxon>
        <taxon>Acidithiobacillales</taxon>
        <taxon>Acidithiobacillaceae</taxon>
        <taxon>Acidithiobacillus</taxon>
    </lineage>
</organism>
<dbReference type="AlphaFoldDB" id="A0A845UCL9"/>
<sequence>MKNEALRKTIGQLFESLLELENIELTHGGQRYRAERASPWVLMDTKAARGWKRWTEWPLPEYHQWRARREQQP</sequence>
<evidence type="ECO:0000313" key="1">
    <source>
        <dbReference type="EMBL" id="NDU43899.1"/>
    </source>
</evidence>
<gene>
    <name evidence="1" type="ORF">GL267_15060</name>
</gene>